<dbReference type="PROSITE" id="PS51257">
    <property type="entry name" value="PROKAR_LIPOPROTEIN"/>
    <property type="match status" value="1"/>
</dbReference>
<evidence type="ECO:0000313" key="2">
    <source>
        <dbReference type="EMBL" id="QNS05680.1"/>
    </source>
</evidence>
<feature type="transmembrane region" description="Helical" evidence="1">
    <location>
        <begin position="77"/>
        <end position="94"/>
    </location>
</feature>
<name>A0A7H1BAC5_9ACTN</name>
<reference evidence="2 3" key="1">
    <citation type="submission" date="2020-09" db="EMBL/GenBank/DDBJ databases">
        <title>A novel species.</title>
        <authorList>
            <person name="Gao J."/>
        </authorList>
    </citation>
    <scope>NUCLEOTIDE SEQUENCE [LARGE SCALE GENOMIC DNA]</scope>
    <source>
        <strain evidence="2 3">CRXT-Y-14</strain>
    </source>
</reference>
<evidence type="ECO:0000313" key="3">
    <source>
        <dbReference type="Proteomes" id="UP000516428"/>
    </source>
</evidence>
<feature type="transmembrane region" description="Helical" evidence="1">
    <location>
        <begin position="51"/>
        <end position="70"/>
    </location>
</feature>
<keyword evidence="1" id="KW-1133">Transmembrane helix</keyword>
<evidence type="ECO:0000256" key="1">
    <source>
        <dbReference type="SAM" id="Phobius"/>
    </source>
</evidence>
<organism evidence="2 3">
    <name type="scientific">Streptomyces xanthii</name>
    <dbReference type="NCBI Taxonomy" id="2768069"/>
    <lineage>
        <taxon>Bacteria</taxon>
        <taxon>Bacillati</taxon>
        <taxon>Actinomycetota</taxon>
        <taxon>Actinomycetes</taxon>
        <taxon>Kitasatosporales</taxon>
        <taxon>Streptomycetaceae</taxon>
        <taxon>Streptomyces</taxon>
    </lineage>
</organism>
<dbReference type="RefSeq" id="WP_188338370.1">
    <property type="nucleotide sequence ID" value="NZ_CP061281.1"/>
</dbReference>
<keyword evidence="1" id="KW-0472">Membrane</keyword>
<evidence type="ECO:0008006" key="4">
    <source>
        <dbReference type="Google" id="ProtNLM"/>
    </source>
</evidence>
<dbReference type="KEGG" id="sxn:IAG42_20190"/>
<feature type="transmembrane region" description="Helical" evidence="1">
    <location>
        <begin position="100"/>
        <end position="126"/>
    </location>
</feature>
<sequence>MSRSSSSADRRPALVSLVVAGCAAAAWAVWLGWDQTRDVHPDGSVTGPYEAWQVVGLVLTLFVPACWATLRGHSRAAVLGTTAGLAVAAGYDWSDDASGLFMVGVTMLVMGSLAGTALITGIVNAVHGAAHGWGRRAAH</sequence>
<proteinExistence type="predicted"/>
<accession>A0A7H1BAC5</accession>
<dbReference type="Proteomes" id="UP000516428">
    <property type="component" value="Chromosome"/>
</dbReference>
<keyword evidence="1" id="KW-0812">Transmembrane</keyword>
<dbReference type="AlphaFoldDB" id="A0A7H1BAC5"/>
<protein>
    <recommendedName>
        <fullName evidence="4">Integral membrane protein</fullName>
    </recommendedName>
</protein>
<feature type="transmembrane region" description="Helical" evidence="1">
    <location>
        <begin position="12"/>
        <end position="31"/>
    </location>
</feature>
<keyword evidence="3" id="KW-1185">Reference proteome</keyword>
<gene>
    <name evidence="2" type="ORF">IAG42_20190</name>
</gene>
<dbReference type="EMBL" id="CP061281">
    <property type="protein sequence ID" value="QNS05680.1"/>
    <property type="molecule type" value="Genomic_DNA"/>
</dbReference>